<feature type="transmembrane region" description="Helical" evidence="17">
    <location>
        <begin position="495"/>
        <end position="519"/>
    </location>
</feature>
<gene>
    <name evidence="20" type="ORF">AARE701A_LOCUS18372</name>
</gene>
<evidence type="ECO:0000256" key="11">
    <source>
        <dbReference type="ARBA" id="ARBA00023157"/>
    </source>
</evidence>
<evidence type="ECO:0000256" key="4">
    <source>
        <dbReference type="ARBA" id="ARBA00012780"/>
    </source>
</evidence>
<dbReference type="InterPro" id="IPR012946">
    <property type="entry name" value="X8"/>
</dbReference>
<comment type="similarity">
    <text evidence="3 15">Belongs to the glycosyl hydrolase 17 family.</text>
</comment>
<evidence type="ECO:0000256" key="1">
    <source>
        <dbReference type="ARBA" id="ARBA00000382"/>
    </source>
</evidence>
<keyword evidence="6" id="KW-0336">GPI-anchor</keyword>
<keyword evidence="17" id="KW-1133">Transmembrane helix</keyword>
<dbReference type="Proteomes" id="UP000682877">
    <property type="component" value="Chromosome 7"/>
</dbReference>
<dbReference type="GO" id="GO:0005886">
    <property type="term" value="C:plasma membrane"/>
    <property type="evidence" value="ECO:0007669"/>
    <property type="project" value="UniProtKB-SubCell"/>
</dbReference>
<sequence length="688" mass="75705">MAVSFIPCFLILSLFSAIDAHSGMIGVNYGRIANNLPSPEKVVNLLKSQGINRIKIFDTDKNVLTALANSRIKVIVALPNELLSSAASHQSFADNWIKTHIMSYFPATEIEAIAVGNEVFVDPKNTPYLVSAMKNIHTSLVKYKLDKAIKISSPIALSALANSYPPSSGSFKPDLIEPVIKPMLALLQQTSSFLMVNAYPFFAYAANADKISLDYALFKQNAGNIDSGTGLKYNSLFDAQIDAVHAALSAVGFNGVKVMVTETGWPSVGDENEIGASESNAAAYNGGLVKRVLTGKGTPLRPTEPLNVYLFALFNENQKPGPTSERNYGLFYPNERKVYNVPFSRVRSTPVNGNRGQVPVAHEGHTWCVSNGEVAREKLQEALDYACGEGGADCRPIQPGATCYHPESLEAHASYAFNSYYQKNSRRVGTCYFGGAAHVVTQPPPNMGDEISFVEEMNQRLLITVADTEQVPDLRSISSRNDQESEPANISQWPLFFKLFLAITIMGACVACVSFIILITPTPPTVHVQSMHISFANHKILFWSAVFSINNPNEKLHVTYENPSVWLFHQGRLVSTVRTDSFGQKGREENKVIVNGDETEVTDEEAAWEMEDEVAVTGGVVDFYMVFSGRVGFYPGASALWGEQYMSAVCENVRTKLYNVDDQIYGTNRSVLSFDGRLDCRVRLPRYP</sequence>
<dbReference type="FunFam" id="3.20.20.80:FF:000002">
    <property type="entry name" value="Glucan endo-1,3-beta-glucosidase 3"/>
    <property type="match status" value="1"/>
</dbReference>
<dbReference type="EMBL" id="LR999457">
    <property type="protein sequence ID" value="CAE6174812.1"/>
    <property type="molecule type" value="Genomic_DNA"/>
</dbReference>
<keyword evidence="8 16" id="KW-0378">Hydrolase</keyword>
<dbReference type="FunFam" id="1.20.58.1040:FF:000001">
    <property type="entry name" value="Glucan endo-1,3-beta-glucosidase 4"/>
    <property type="match status" value="1"/>
</dbReference>
<dbReference type="GO" id="GO:0098552">
    <property type="term" value="C:side of membrane"/>
    <property type="evidence" value="ECO:0007669"/>
    <property type="project" value="UniProtKB-KW"/>
</dbReference>
<dbReference type="SUPFAM" id="SSF51445">
    <property type="entry name" value="(Trans)glycosidases"/>
    <property type="match status" value="1"/>
</dbReference>
<evidence type="ECO:0000256" key="6">
    <source>
        <dbReference type="ARBA" id="ARBA00022622"/>
    </source>
</evidence>
<accession>A0A8S2AZC4</accession>
<keyword evidence="9" id="KW-0611">Plant defense</keyword>
<evidence type="ECO:0000256" key="16">
    <source>
        <dbReference type="RuleBase" id="RU004336"/>
    </source>
</evidence>
<evidence type="ECO:0000256" key="7">
    <source>
        <dbReference type="ARBA" id="ARBA00022729"/>
    </source>
</evidence>
<evidence type="ECO:0000256" key="18">
    <source>
        <dbReference type="SAM" id="SignalP"/>
    </source>
</evidence>
<dbReference type="GO" id="GO:0009506">
    <property type="term" value="C:plasmodesma"/>
    <property type="evidence" value="ECO:0007669"/>
    <property type="project" value="UniProtKB-ARBA"/>
</dbReference>
<evidence type="ECO:0000256" key="15">
    <source>
        <dbReference type="RuleBase" id="RU004335"/>
    </source>
</evidence>
<evidence type="ECO:0000259" key="19">
    <source>
        <dbReference type="SMART" id="SM00768"/>
    </source>
</evidence>
<proteinExistence type="inferred from homology"/>
<dbReference type="EC" id="3.2.1.39" evidence="4"/>
<keyword evidence="21" id="KW-1185">Reference proteome</keyword>
<evidence type="ECO:0000256" key="13">
    <source>
        <dbReference type="ARBA" id="ARBA00023288"/>
    </source>
</evidence>
<dbReference type="SMART" id="SM00768">
    <property type="entry name" value="X8"/>
    <property type="match status" value="1"/>
</dbReference>
<dbReference type="InterPro" id="IPR017853">
    <property type="entry name" value="GH"/>
</dbReference>
<keyword evidence="11" id="KW-1015">Disulfide bond</keyword>
<dbReference type="GO" id="GO:0042973">
    <property type="term" value="F:glucan endo-1,3-beta-D-glucosidase activity"/>
    <property type="evidence" value="ECO:0007669"/>
    <property type="project" value="UniProtKB-EC"/>
</dbReference>
<comment type="catalytic activity">
    <reaction evidence="1">
        <text>Hydrolysis of (1-&gt;3)-beta-D-glucosidic linkages in (1-&gt;3)-beta-D-glucans.</text>
        <dbReference type="EC" id="3.2.1.39"/>
    </reaction>
</comment>
<keyword evidence="10 17" id="KW-0472">Membrane</keyword>
<evidence type="ECO:0000256" key="8">
    <source>
        <dbReference type="ARBA" id="ARBA00022801"/>
    </source>
</evidence>
<feature type="domain" description="X8" evidence="19">
    <location>
        <begin position="366"/>
        <end position="448"/>
    </location>
</feature>
<evidence type="ECO:0000313" key="21">
    <source>
        <dbReference type="Proteomes" id="UP000682877"/>
    </source>
</evidence>
<dbReference type="PANTHER" id="PTHR32227">
    <property type="entry name" value="GLUCAN ENDO-1,3-BETA-GLUCOSIDASE BG1-RELATED-RELATED"/>
    <property type="match status" value="1"/>
</dbReference>
<organism evidence="20 21">
    <name type="scientific">Arabidopsis arenosa</name>
    <name type="common">Sand rock-cress</name>
    <name type="synonym">Cardaminopsis arenosa</name>
    <dbReference type="NCBI Taxonomy" id="38785"/>
    <lineage>
        <taxon>Eukaryota</taxon>
        <taxon>Viridiplantae</taxon>
        <taxon>Streptophyta</taxon>
        <taxon>Embryophyta</taxon>
        <taxon>Tracheophyta</taxon>
        <taxon>Spermatophyta</taxon>
        <taxon>Magnoliopsida</taxon>
        <taxon>eudicotyledons</taxon>
        <taxon>Gunneridae</taxon>
        <taxon>Pentapetalae</taxon>
        <taxon>rosids</taxon>
        <taxon>malvids</taxon>
        <taxon>Brassicales</taxon>
        <taxon>Brassicaceae</taxon>
        <taxon>Camelineae</taxon>
        <taxon>Arabidopsis</taxon>
    </lineage>
</organism>
<evidence type="ECO:0000256" key="17">
    <source>
        <dbReference type="SAM" id="Phobius"/>
    </source>
</evidence>
<evidence type="ECO:0000256" key="14">
    <source>
        <dbReference type="ARBA" id="ARBA00023295"/>
    </source>
</evidence>
<dbReference type="Pfam" id="PF00332">
    <property type="entry name" value="Glyco_hydro_17"/>
    <property type="match status" value="1"/>
</dbReference>
<evidence type="ECO:0000256" key="9">
    <source>
        <dbReference type="ARBA" id="ARBA00022821"/>
    </source>
</evidence>
<dbReference type="PROSITE" id="PS00587">
    <property type="entry name" value="GLYCOSYL_HYDROL_F17"/>
    <property type="match status" value="1"/>
</dbReference>
<dbReference type="Gene3D" id="1.20.58.1040">
    <property type="match status" value="1"/>
</dbReference>
<keyword evidence="7 18" id="KW-0732">Signal</keyword>
<evidence type="ECO:0000256" key="2">
    <source>
        <dbReference type="ARBA" id="ARBA00004609"/>
    </source>
</evidence>
<keyword evidence="5" id="KW-1003">Cell membrane</keyword>
<evidence type="ECO:0000256" key="5">
    <source>
        <dbReference type="ARBA" id="ARBA00022475"/>
    </source>
</evidence>
<comment type="subcellular location">
    <subcellularLocation>
        <location evidence="2">Cell membrane</location>
        <topology evidence="2">Lipid-anchor</topology>
        <topology evidence="2">GPI-anchor</topology>
    </subcellularLocation>
</comment>
<evidence type="ECO:0000256" key="12">
    <source>
        <dbReference type="ARBA" id="ARBA00023180"/>
    </source>
</evidence>
<dbReference type="InterPro" id="IPR044965">
    <property type="entry name" value="Glyco_hydro_17_plant"/>
</dbReference>
<evidence type="ECO:0000256" key="10">
    <source>
        <dbReference type="ARBA" id="ARBA00023136"/>
    </source>
</evidence>
<dbReference type="InterPro" id="IPR000490">
    <property type="entry name" value="Glyco_hydro_17"/>
</dbReference>
<dbReference type="Gene3D" id="3.20.20.80">
    <property type="entry name" value="Glycosidases"/>
    <property type="match status" value="1"/>
</dbReference>
<protein>
    <recommendedName>
        <fullName evidence="4">glucan endo-1,3-beta-D-glucosidase</fullName>
        <ecNumber evidence="4">3.2.1.39</ecNumber>
    </recommendedName>
</protein>
<reference evidence="20" key="1">
    <citation type="submission" date="2021-01" db="EMBL/GenBank/DDBJ databases">
        <authorList>
            <person name="Bezrukov I."/>
        </authorList>
    </citation>
    <scope>NUCLEOTIDE SEQUENCE</scope>
</reference>
<keyword evidence="12" id="KW-0325">Glycoprotein</keyword>
<dbReference type="GO" id="GO:0006952">
    <property type="term" value="P:defense response"/>
    <property type="evidence" value="ECO:0007669"/>
    <property type="project" value="UniProtKB-KW"/>
</dbReference>
<keyword evidence="14 16" id="KW-0326">Glycosidase</keyword>
<feature type="chain" id="PRO_5035717251" description="glucan endo-1,3-beta-D-glucosidase" evidence="18">
    <location>
        <begin position="21"/>
        <end position="688"/>
    </location>
</feature>
<dbReference type="Pfam" id="PF07983">
    <property type="entry name" value="X8"/>
    <property type="match status" value="1"/>
</dbReference>
<dbReference type="AlphaFoldDB" id="A0A8S2AZC4"/>
<keyword evidence="13" id="KW-0449">Lipoprotein</keyword>
<evidence type="ECO:0000313" key="20">
    <source>
        <dbReference type="EMBL" id="CAE6174812.1"/>
    </source>
</evidence>
<keyword evidence="17" id="KW-0812">Transmembrane</keyword>
<evidence type="ECO:0000256" key="3">
    <source>
        <dbReference type="ARBA" id="ARBA00008773"/>
    </source>
</evidence>
<name>A0A8S2AZC4_ARAAE</name>
<feature type="signal peptide" evidence="18">
    <location>
        <begin position="1"/>
        <end position="20"/>
    </location>
</feature>
<dbReference type="GO" id="GO:0005975">
    <property type="term" value="P:carbohydrate metabolic process"/>
    <property type="evidence" value="ECO:0007669"/>
    <property type="project" value="InterPro"/>
</dbReference>